<gene>
    <name evidence="1" type="ORF">DWX31_16145</name>
</gene>
<reference evidence="1 2" key="1">
    <citation type="submission" date="2018-08" db="EMBL/GenBank/DDBJ databases">
        <title>A genome reference for cultivated species of the human gut microbiota.</title>
        <authorList>
            <person name="Zou Y."/>
            <person name="Xue W."/>
            <person name="Luo G."/>
        </authorList>
    </citation>
    <scope>NUCLEOTIDE SEQUENCE [LARGE SCALE GENOMIC DNA]</scope>
    <source>
        <strain evidence="1 2">AF19-13AC</strain>
    </source>
</reference>
<comment type="caution">
    <text evidence="1">The sequence shown here is derived from an EMBL/GenBank/DDBJ whole genome shotgun (WGS) entry which is preliminary data.</text>
</comment>
<dbReference type="AlphaFoldDB" id="A0A3E3DK30"/>
<dbReference type="Proteomes" id="UP000261023">
    <property type="component" value="Unassembled WGS sequence"/>
</dbReference>
<organism evidence="1 2">
    <name type="scientific">Hungatella hathewayi</name>
    <dbReference type="NCBI Taxonomy" id="154046"/>
    <lineage>
        <taxon>Bacteria</taxon>
        <taxon>Bacillati</taxon>
        <taxon>Bacillota</taxon>
        <taxon>Clostridia</taxon>
        <taxon>Lachnospirales</taxon>
        <taxon>Lachnospiraceae</taxon>
        <taxon>Hungatella</taxon>
    </lineage>
</organism>
<evidence type="ECO:0000313" key="1">
    <source>
        <dbReference type="EMBL" id="RGD69583.1"/>
    </source>
</evidence>
<name>A0A3E3DK30_9FIRM</name>
<accession>A0A3E3DK30</accession>
<protein>
    <submittedName>
        <fullName evidence="1">Uncharacterized protein</fullName>
    </submittedName>
</protein>
<proteinExistence type="predicted"/>
<evidence type="ECO:0000313" key="2">
    <source>
        <dbReference type="Proteomes" id="UP000261023"/>
    </source>
</evidence>
<sequence length="59" mass="6811">MFYGIVLDGIKKKPSTYPPACICVLFSSHNNERRKWYENNNSGIQSFKVIWCAACHQES</sequence>
<dbReference type="EMBL" id="QTJW01000010">
    <property type="protein sequence ID" value="RGD69583.1"/>
    <property type="molecule type" value="Genomic_DNA"/>
</dbReference>